<protein>
    <submittedName>
        <fullName evidence="2">Uncharacterized protein</fullName>
    </submittedName>
</protein>
<reference evidence="2 3" key="1">
    <citation type="submission" date="2019-07" db="EMBL/GenBank/DDBJ databases">
        <title>Whole genome shotgun sequence of Aneurinibacillus danicus NBRC 102444.</title>
        <authorList>
            <person name="Hosoyama A."/>
            <person name="Uohara A."/>
            <person name="Ohji S."/>
            <person name="Ichikawa N."/>
        </authorList>
    </citation>
    <scope>NUCLEOTIDE SEQUENCE [LARGE SCALE GENOMIC DNA]</scope>
    <source>
        <strain evidence="2 3">NBRC 102444</strain>
    </source>
</reference>
<evidence type="ECO:0000313" key="2">
    <source>
        <dbReference type="EMBL" id="GEN35097.1"/>
    </source>
</evidence>
<sequence length="69" mass="8402">MTWISLLYLFTATIAFCLNILDIEQAISQRQELRKSQQLNQRYEQLIEKQNRELQVLREWVERHSVPLK</sequence>
<organism evidence="2 3">
    <name type="scientific">Aneurinibacillus danicus</name>
    <dbReference type="NCBI Taxonomy" id="267746"/>
    <lineage>
        <taxon>Bacteria</taxon>
        <taxon>Bacillati</taxon>
        <taxon>Bacillota</taxon>
        <taxon>Bacilli</taxon>
        <taxon>Bacillales</taxon>
        <taxon>Paenibacillaceae</taxon>
        <taxon>Aneurinibacillus group</taxon>
        <taxon>Aneurinibacillus</taxon>
    </lineage>
</organism>
<evidence type="ECO:0000256" key="1">
    <source>
        <dbReference type="SAM" id="Coils"/>
    </source>
</evidence>
<accession>A0A511V834</accession>
<gene>
    <name evidence="2" type="ORF">ADA01nite_25570</name>
</gene>
<keyword evidence="1" id="KW-0175">Coiled coil</keyword>
<name>A0A511V834_9BACL</name>
<dbReference type="AlphaFoldDB" id="A0A511V834"/>
<evidence type="ECO:0000313" key="3">
    <source>
        <dbReference type="Proteomes" id="UP000321157"/>
    </source>
</evidence>
<comment type="caution">
    <text evidence="2">The sequence shown here is derived from an EMBL/GenBank/DDBJ whole genome shotgun (WGS) entry which is preliminary data.</text>
</comment>
<keyword evidence="3" id="KW-1185">Reference proteome</keyword>
<dbReference type="Proteomes" id="UP000321157">
    <property type="component" value="Unassembled WGS sequence"/>
</dbReference>
<dbReference type="EMBL" id="BJXX01000117">
    <property type="protein sequence ID" value="GEN35097.1"/>
    <property type="molecule type" value="Genomic_DNA"/>
</dbReference>
<dbReference type="RefSeq" id="WP_146810407.1">
    <property type="nucleotide sequence ID" value="NZ_BJXX01000117.1"/>
</dbReference>
<proteinExistence type="predicted"/>
<feature type="coiled-coil region" evidence="1">
    <location>
        <begin position="29"/>
        <end position="60"/>
    </location>
</feature>